<dbReference type="HAMAP" id="MF_00614">
    <property type="entry name" value="Fen"/>
    <property type="match status" value="1"/>
</dbReference>
<dbReference type="EC" id="3.1.-.-" evidence="11"/>
<keyword evidence="2 11" id="KW-0540">Nuclease</keyword>
<keyword evidence="12" id="KW-0175">Coiled coil</keyword>
<gene>
    <name evidence="11 15" type="primary">fen</name>
    <name evidence="15" type="ORF">ACFPJ5_07060</name>
</gene>
<dbReference type="SUPFAM" id="SSF47807">
    <property type="entry name" value="5' to 3' exonuclease, C-terminal subdomain"/>
    <property type="match status" value="1"/>
</dbReference>
<evidence type="ECO:0000259" key="13">
    <source>
        <dbReference type="SMART" id="SM00484"/>
    </source>
</evidence>
<evidence type="ECO:0000256" key="7">
    <source>
        <dbReference type="ARBA" id="ARBA00022839"/>
    </source>
</evidence>
<dbReference type="Gene3D" id="1.10.150.20">
    <property type="entry name" value="5' to 3' exonuclease, C-terminal subdomain"/>
    <property type="match status" value="1"/>
</dbReference>
<dbReference type="InterPro" id="IPR023426">
    <property type="entry name" value="Flap_endonuc"/>
</dbReference>
<comment type="caution">
    <text evidence="11">Lacks conserved residue(s) required for the propagation of feature annotation.</text>
</comment>
<evidence type="ECO:0000313" key="15">
    <source>
        <dbReference type="EMBL" id="MFC5366695.1"/>
    </source>
</evidence>
<dbReference type="PROSITE" id="PS00841">
    <property type="entry name" value="XPG_1"/>
    <property type="match status" value="1"/>
</dbReference>
<evidence type="ECO:0000256" key="1">
    <source>
        <dbReference type="ARBA" id="ARBA00022705"/>
    </source>
</evidence>
<dbReference type="CDD" id="cd09903">
    <property type="entry name" value="H3TH_FEN1-Arc"/>
    <property type="match status" value="1"/>
</dbReference>
<dbReference type="InterPro" id="IPR029060">
    <property type="entry name" value="PIN-like_dom_sf"/>
</dbReference>
<feature type="domain" description="XPG N-terminal" evidence="14">
    <location>
        <begin position="1"/>
        <end position="103"/>
    </location>
</feature>
<feature type="binding site" evidence="11">
    <location>
        <position position="28"/>
    </location>
    <ligand>
        <name>Mg(2+)</name>
        <dbReference type="ChEBI" id="CHEBI:18420"/>
        <label>1</label>
    </ligand>
</feature>
<proteinExistence type="inferred from homology"/>
<dbReference type="GO" id="GO:0003677">
    <property type="term" value="F:DNA binding"/>
    <property type="evidence" value="ECO:0007669"/>
    <property type="project" value="UniProtKB-UniRule"/>
</dbReference>
<feature type="binding site" evidence="11">
    <location>
        <position position="154"/>
    </location>
    <ligand>
        <name>Mg(2+)</name>
        <dbReference type="ChEBI" id="CHEBI:18420"/>
        <label>1</label>
    </ligand>
</feature>
<feature type="coiled-coil region" evidence="12">
    <location>
        <begin position="93"/>
        <end position="139"/>
    </location>
</feature>
<dbReference type="InterPro" id="IPR019973">
    <property type="entry name" value="Flap_endonuc_arc"/>
</dbReference>
<protein>
    <recommendedName>
        <fullName evidence="11">Flap endonuclease 1</fullName>
        <shortName evidence="11">FEN-1</shortName>
        <ecNumber evidence="11">3.1.-.-</ecNumber>
    </recommendedName>
    <alternativeName>
        <fullName evidence="11">Flap structure-specific endonuclease 1</fullName>
    </alternativeName>
</protein>
<evidence type="ECO:0000313" key="16">
    <source>
        <dbReference type="Proteomes" id="UP001596201"/>
    </source>
</evidence>
<comment type="similarity">
    <text evidence="11">Belongs to the XPG/RAD2 endonuclease family. FEN1 subfamily.</text>
</comment>
<dbReference type="AlphaFoldDB" id="A0ABD5R9K7"/>
<keyword evidence="16" id="KW-1185">Reference proteome</keyword>
<keyword evidence="4 11" id="KW-0255">Endonuclease</keyword>
<feature type="binding site" evidence="11">
    <location>
        <position position="82"/>
    </location>
    <ligand>
        <name>Mg(2+)</name>
        <dbReference type="ChEBI" id="CHEBI:18420"/>
        <label>1</label>
    </ligand>
</feature>
<dbReference type="SUPFAM" id="SSF88723">
    <property type="entry name" value="PIN domain-like"/>
    <property type="match status" value="1"/>
</dbReference>
<dbReference type="RefSeq" id="WP_227227968.1">
    <property type="nucleotide sequence ID" value="NZ_JAJCVJ010000001.1"/>
</dbReference>
<sequence>MGNADLRSLATLRDVPFADLEGSVVAVDAHNWLYRYLTTTVKWTSDEKYTTGEGVEVANLIGVVQGLPKFFEHDITPVFVFDGGVTDLKSEEVADRREAREKAEERKQAAEERGDAIEAARLSAQTQRLTDTIQETTRDLLDILDVPWYDAPAEGEAQAAHQNAVGDADYVGSEDYDTLLFGAPRTLRGLTSKGDPELMDLDATLADLDLTREQLIDAAMLCGTDFNAGISGIGPKTALKEIRAHGDLWGVLEARDEHIEHAERVREFFRNPPVRDDYTDEYDLDIDPDVEAARAFVTEEWEVDAGEVERGFERIEESLVQTGLDRWT</sequence>
<feature type="domain" description="XPG-I" evidence="13">
    <location>
        <begin position="142"/>
        <end position="210"/>
    </location>
</feature>
<dbReference type="EMBL" id="JBHSKX010000001">
    <property type="protein sequence ID" value="MFC5366695.1"/>
    <property type="molecule type" value="Genomic_DNA"/>
</dbReference>
<dbReference type="PANTHER" id="PTHR11081:SF9">
    <property type="entry name" value="FLAP ENDONUCLEASE 1"/>
    <property type="match status" value="1"/>
</dbReference>
<dbReference type="CDD" id="cd09867">
    <property type="entry name" value="PIN_FEN1"/>
    <property type="match status" value="1"/>
</dbReference>
<keyword evidence="5 11" id="KW-0227">DNA damage</keyword>
<organism evidence="15 16">
    <name type="scientific">Salinirubrum litoreum</name>
    <dbReference type="NCBI Taxonomy" id="1126234"/>
    <lineage>
        <taxon>Archaea</taxon>
        <taxon>Methanobacteriati</taxon>
        <taxon>Methanobacteriota</taxon>
        <taxon>Stenosarchaea group</taxon>
        <taxon>Halobacteria</taxon>
        <taxon>Halobacteriales</taxon>
        <taxon>Haloferacaceae</taxon>
        <taxon>Salinirubrum</taxon>
    </lineage>
</organism>
<evidence type="ECO:0000256" key="2">
    <source>
        <dbReference type="ARBA" id="ARBA00022722"/>
    </source>
</evidence>
<comment type="cofactor">
    <cofactor evidence="11">
        <name>Mg(2+)</name>
        <dbReference type="ChEBI" id="CHEBI:18420"/>
    </cofactor>
    <text evidence="11">Binds 2 magnesium ions per subunit. They probably participate in the reaction catalyzed by the enzyme. May bind an additional third magnesium ion after substrate binding.</text>
</comment>
<dbReference type="GO" id="GO:0008409">
    <property type="term" value="F:5'-3' exonuclease activity"/>
    <property type="evidence" value="ECO:0007669"/>
    <property type="project" value="UniProtKB-UniRule"/>
</dbReference>
<dbReference type="PRINTS" id="PR00853">
    <property type="entry name" value="XPGRADSUPER"/>
</dbReference>
<feature type="binding site" evidence="11">
    <location>
        <position position="156"/>
    </location>
    <ligand>
        <name>Mg(2+)</name>
        <dbReference type="ChEBI" id="CHEBI:18420"/>
        <label>1</label>
    </ligand>
</feature>
<evidence type="ECO:0000256" key="3">
    <source>
        <dbReference type="ARBA" id="ARBA00022723"/>
    </source>
</evidence>
<dbReference type="SMART" id="SM00484">
    <property type="entry name" value="XPGI"/>
    <property type="match status" value="1"/>
</dbReference>
<feature type="binding site" evidence="11">
    <location>
        <position position="175"/>
    </location>
    <ligand>
        <name>Mg(2+)</name>
        <dbReference type="ChEBI" id="CHEBI:18420"/>
        <label>2</label>
    </ligand>
</feature>
<dbReference type="GO" id="GO:0017108">
    <property type="term" value="F:5'-flap endonuclease activity"/>
    <property type="evidence" value="ECO:0007669"/>
    <property type="project" value="UniProtKB-UniRule"/>
</dbReference>
<comment type="function">
    <text evidence="11">Structure-specific nuclease with 5'-flap endonuclease and 5'-3' exonuclease activities involved in DNA replication and repair. During DNA replication, cleaves the 5'-overhanging flap structure that is generated by displacement synthesis when DNA polymerase encounters the 5'-end of a downstream Okazaki fragment. Binds the unpaired 3'-DNA end and kinks the DNA to facilitate 5' cleavage specificity. Cleaves one nucleotide into the double-stranded DNA from the junction in flap DNA, leaving a nick for ligation. Also involved in the base excision repair (BER) pathway. Acts as a genome stabilization factor that prevents flaps from equilibrating into structurs that lead to duplications and deletions. Also possesses 5'-3' exonuclease activity on nicked or gapped double-stranded DNA.</text>
</comment>
<comment type="subunit">
    <text evidence="11">Interacts with PCNA. PCNA stimulates the nuclease activity without altering cleavage specificity.</text>
</comment>
<dbReference type="Pfam" id="PF00867">
    <property type="entry name" value="XPG_I"/>
    <property type="match status" value="1"/>
</dbReference>
<keyword evidence="3 11" id="KW-0479">Metal-binding</keyword>
<evidence type="ECO:0000256" key="9">
    <source>
        <dbReference type="ARBA" id="ARBA00023204"/>
    </source>
</evidence>
<feature type="binding site" evidence="11">
    <location>
        <position position="225"/>
    </location>
    <ligand>
        <name>Mg(2+)</name>
        <dbReference type="ChEBI" id="CHEBI:18420"/>
        <label>2</label>
    </ligand>
</feature>
<keyword evidence="1 11" id="KW-0235">DNA replication</keyword>
<evidence type="ECO:0000256" key="5">
    <source>
        <dbReference type="ARBA" id="ARBA00022763"/>
    </source>
</evidence>
<dbReference type="InterPro" id="IPR008918">
    <property type="entry name" value="HhH2"/>
</dbReference>
<dbReference type="InterPro" id="IPR019974">
    <property type="entry name" value="XPG_CS"/>
</dbReference>
<dbReference type="InterPro" id="IPR006085">
    <property type="entry name" value="XPG_DNA_repair_N"/>
</dbReference>
<comment type="function">
    <text evidence="10">Structure-specific nuclease with 5'-flap endonuclease and 5'-3' exonuclease activities involved in DNA replication and repair. During DNA replication, cleaves the 5'-overhanging flap structure that is generated by displacement synthesis when DNA polymerase encounters the 5'-end of a downstream Okazaki fragment. Binds the unpaired 3'-DNA end and kinks the DNA to facilitate 5' cleavage specificity. Cleaves one nucleotide into the double-stranded DNA from the junction in flap DNA, leaving a nick for ligation. Also involved in the base excision repair (BER) pathway. Acts as a genome stabilization factor that prevents flaps from equilibrating into structures that lead to duplications and deletions. Also possesses 5'-3' exonuclease activity on nicked or gapped double-stranded DNA.</text>
</comment>
<dbReference type="InterPro" id="IPR006086">
    <property type="entry name" value="XPG-I_dom"/>
</dbReference>
<keyword evidence="6 11" id="KW-0378">Hydrolase</keyword>
<evidence type="ECO:0000256" key="12">
    <source>
        <dbReference type="SAM" id="Coils"/>
    </source>
</evidence>
<keyword evidence="7 11" id="KW-0269">Exonuclease</keyword>
<dbReference type="GO" id="GO:0000287">
    <property type="term" value="F:magnesium ion binding"/>
    <property type="evidence" value="ECO:0007669"/>
    <property type="project" value="UniProtKB-UniRule"/>
</dbReference>
<evidence type="ECO:0000259" key="14">
    <source>
        <dbReference type="SMART" id="SM00485"/>
    </source>
</evidence>
<dbReference type="NCBIfam" id="TIGR03674">
    <property type="entry name" value="fen_arch"/>
    <property type="match status" value="1"/>
</dbReference>
<name>A0ABD5R9K7_9EURY</name>
<evidence type="ECO:0000256" key="4">
    <source>
        <dbReference type="ARBA" id="ARBA00022759"/>
    </source>
</evidence>
<evidence type="ECO:0000256" key="8">
    <source>
        <dbReference type="ARBA" id="ARBA00022842"/>
    </source>
</evidence>
<comment type="caution">
    <text evidence="15">The sequence shown here is derived from an EMBL/GenBank/DDBJ whole genome shotgun (WGS) entry which is preliminary data.</text>
</comment>
<keyword evidence="8 11" id="KW-0460">Magnesium</keyword>
<reference evidence="15 16" key="1">
    <citation type="journal article" date="2019" name="Int. J. Syst. Evol. Microbiol.">
        <title>The Global Catalogue of Microorganisms (GCM) 10K type strain sequencing project: providing services to taxonomists for standard genome sequencing and annotation.</title>
        <authorList>
            <consortium name="The Broad Institute Genomics Platform"/>
            <consortium name="The Broad Institute Genome Sequencing Center for Infectious Disease"/>
            <person name="Wu L."/>
            <person name="Ma J."/>
        </authorList>
    </citation>
    <scope>NUCLEOTIDE SEQUENCE [LARGE SCALE GENOMIC DNA]</scope>
    <source>
        <strain evidence="15 16">CGMCC 1.12237</strain>
    </source>
</reference>
<dbReference type="InterPro" id="IPR006084">
    <property type="entry name" value="XPG/Rad2"/>
</dbReference>
<dbReference type="GO" id="GO:0006281">
    <property type="term" value="P:DNA repair"/>
    <property type="evidence" value="ECO:0007669"/>
    <property type="project" value="UniProtKB-UniRule"/>
</dbReference>
<feature type="region of interest" description="Interaction with PCNA" evidence="11">
    <location>
        <begin position="320"/>
        <end position="328"/>
    </location>
</feature>
<dbReference type="Pfam" id="PF00752">
    <property type="entry name" value="XPG_N"/>
    <property type="match status" value="1"/>
</dbReference>
<dbReference type="GO" id="GO:0043137">
    <property type="term" value="P:DNA replication, removal of RNA primer"/>
    <property type="evidence" value="ECO:0007669"/>
    <property type="project" value="UniProtKB-UniRule"/>
</dbReference>
<dbReference type="SMART" id="SM00279">
    <property type="entry name" value="HhH2"/>
    <property type="match status" value="1"/>
</dbReference>
<dbReference type="SMART" id="SM00485">
    <property type="entry name" value="XPGN"/>
    <property type="match status" value="1"/>
</dbReference>
<dbReference type="InterPro" id="IPR036279">
    <property type="entry name" value="5-3_exonuclease_C_sf"/>
</dbReference>
<evidence type="ECO:0000256" key="6">
    <source>
        <dbReference type="ARBA" id="ARBA00022801"/>
    </source>
</evidence>
<dbReference type="Proteomes" id="UP001596201">
    <property type="component" value="Unassembled WGS sequence"/>
</dbReference>
<evidence type="ECO:0000256" key="11">
    <source>
        <dbReference type="HAMAP-Rule" id="MF_00614"/>
    </source>
</evidence>
<dbReference type="Gene3D" id="3.40.50.1010">
    <property type="entry name" value="5'-nuclease"/>
    <property type="match status" value="1"/>
</dbReference>
<dbReference type="PANTHER" id="PTHR11081">
    <property type="entry name" value="FLAP ENDONUCLEASE FAMILY MEMBER"/>
    <property type="match status" value="1"/>
</dbReference>
<feature type="binding site" evidence="11">
    <location>
        <position position="177"/>
    </location>
    <ligand>
        <name>Mg(2+)</name>
        <dbReference type="ChEBI" id="CHEBI:18420"/>
        <label>2</label>
    </ligand>
</feature>
<keyword evidence="9 11" id="KW-0234">DNA repair</keyword>
<evidence type="ECO:0000256" key="10">
    <source>
        <dbReference type="ARBA" id="ARBA00024702"/>
    </source>
</evidence>
<accession>A0ABD5R9K7</accession>